<name>A0A9Q1G8N7_SYNKA</name>
<gene>
    <name evidence="1" type="ORF">SKAU_G00076410</name>
</gene>
<evidence type="ECO:0000313" key="2">
    <source>
        <dbReference type="Proteomes" id="UP001152622"/>
    </source>
</evidence>
<dbReference type="AlphaFoldDB" id="A0A9Q1G8N7"/>
<sequence length="92" mass="9800">MIHVASALDPHFKALHVPSEVDYEVTESATVGSGGVQCELCKDLTAKEVSMSQRATPTPIAPSNGMTSLLPQQRSRDSCALAHLLGNSIMHQ</sequence>
<protein>
    <submittedName>
        <fullName evidence="1">Uncharacterized protein</fullName>
    </submittedName>
</protein>
<comment type="caution">
    <text evidence="1">The sequence shown here is derived from an EMBL/GenBank/DDBJ whole genome shotgun (WGS) entry which is preliminary data.</text>
</comment>
<organism evidence="1 2">
    <name type="scientific">Synaphobranchus kaupii</name>
    <name type="common">Kaup's arrowtooth eel</name>
    <dbReference type="NCBI Taxonomy" id="118154"/>
    <lineage>
        <taxon>Eukaryota</taxon>
        <taxon>Metazoa</taxon>
        <taxon>Chordata</taxon>
        <taxon>Craniata</taxon>
        <taxon>Vertebrata</taxon>
        <taxon>Euteleostomi</taxon>
        <taxon>Actinopterygii</taxon>
        <taxon>Neopterygii</taxon>
        <taxon>Teleostei</taxon>
        <taxon>Anguilliformes</taxon>
        <taxon>Synaphobranchidae</taxon>
        <taxon>Synaphobranchus</taxon>
    </lineage>
</organism>
<reference evidence="1" key="1">
    <citation type="journal article" date="2023" name="Science">
        <title>Genome structures resolve the early diversification of teleost fishes.</title>
        <authorList>
            <person name="Parey E."/>
            <person name="Louis A."/>
            <person name="Montfort J."/>
            <person name="Bouchez O."/>
            <person name="Roques C."/>
            <person name="Iampietro C."/>
            <person name="Lluch J."/>
            <person name="Castinel A."/>
            <person name="Donnadieu C."/>
            <person name="Desvignes T."/>
            <person name="Floi Bucao C."/>
            <person name="Jouanno E."/>
            <person name="Wen M."/>
            <person name="Mejri S."/>
            <person name="Dirks R."/>
            <person name="Jansen H."/>
            <person name="Henkel C."/>
            <person name="Chen W.J."/>
            <person name="Zahm M."/>
            <person name="Cabau C."/>
            <person name="Klopp C."/>
            <person name="Thompson A.W."/>
            <person name="Robinson-Rechavi M."/>
            <person name="Braasch I."/>
            <person name="Lecointre G."/>
            <person name="Bobe J."/>
            <person name="Postlethwait J.H."/>
            <person name="Berthelot C."/>
            <person name="Roest Crollius H."/>
            <person name="Guiguen Y."/>
        </authorList>
    </citation>
    <scope>NUCLEOTIDE SEQUENCE</scope>
    <source>
        <strain evidence="1">WJC10195</strain>
    </source>
</reference>
<dbReference type="EMBL" id="JAINUF010000002">
    <property type="protein sequence ID" value="KAJ8377061.1"/>
    <property type="molecule type" value="Genomic_DNA"/>
</dbReference>
<evidence type="ECO:0000313" key="1">
    <source>
        <dbReference type="EMBL" id="KAJ8377061.1"/>
    </source>
</evidence>
<accession>A0A9Q1G8N7</accession>
<keyword evidence="2" id="KW-1185">Reference proteome</keyword>
<dbReference type="Proteomes" id="UP001152622">
    <property type="component" value="Chromosome 2"/>
</dbReference>
<proteinExistence type="predicted"/>